<comment type="catalytic activity">
    <reaction evidence="8">
        <text>[GlcNAc-(1-&gt;4)-Mur2Ac(oyl-L-Ala-gamma-D-Glu-L-Lys-D-Ala-D-Ala)](n)-di-trans,octa-cis-undecaprenyl diphosphate + beta-D-GlcNAc-(1-&gt;4)-Mur2Ac(oyl-L-Ala-gamma-D-Glu-L-Lys-D-Ala-D-Ala)-di-trans,octa-cis-undecaprenyl diphosphate = [GlcNAc-(1-&gt;4)-Mur2Ac(oyl-L-Ala-gamma-D-Glu-L-Lys-D-Ala-D-Ala)](n+1)-di-trans,octa-cis-undecaprenyl diphosphate + di-trans,octa-cis-undecaprenyl diphosphate + H(+)</text>
        <dbReference type="Rhea" id="RHEA:23708"/>
        <dbReference type="Rhea" id="RHEA-COMP:9602"/>
        <dbReference type="Rhea" id="RHEA-COMP:9603"/>
        <dbReference type="ChEBI" id="CHEBI:15378"/>
        <dbReference type="ChEBI" id="CHEBI:58405"/>
        <dbReference type="ChEBI" id="CHEBI:60033"/>
        <dbReference type="ChEBI" id="CHEBI:78435"/>
        <dbReference type="EC" id="2.4.99.28"/>
    </reaction>
</comment>
<proteinExistence type="predicted"/>
<keyword evidence="14" id="KW-1185">Reference proteome</keyword>
<dbReference type="Pfam" id="PF00905">
    <property type="entry name" value="Transpeptidase"/>
    <property type="match status" value="1"/>
</dbReference>
<dbReference type="SUPFAM" id="SSF56601">
    <property type="entry name" value="beta-lactamase/transpeptidase-like"/>
    <property type="match status" value="1"/>
</dbReference>
<feature type="domain" description="Glycosyl transferase family 51" evidence="12">
    <location>
        <begin position="79"/>
        <end position="247"/>
    </location>
</feature>
<dbReference type="Gene3D" id="1.10.3810.10">
    <property type="entry name" value="Biosynthetic peptidoglycan transglycosylase-like"/>
    <property type="match status" value="1"/>
</dbReference>
<evidence type="ECO:0000259" key="11">
    <source>
        <dbReference type="Pfam" id="PF00905"/>
    </source>
</evidence>
<evidence type="ECO:0000256" key="2">
    <source>
        <dbReference type="ARBA" id="ARBA00022670"/>
    </source>
</evidence>
<evidence type="ECO:0000256" key="9">
    <source>
        <dbReference type="SAM" id="MobiDB-lite"/>
    </source>
</evidence>
<keyword evidence="5" id="KW-0378">Hydrolase</keyword>
<reference evidence="13 14" key="1">
    <citation type="submission" date="2021-08" db="EMBL/GenBank/DDBJ databases">
        <title>WGS of actinomycetes from Thailand.</title>
        <authorList>
            <person name="Thawai C."/>
        </authorList>
    </citation>
    <scope>NUCLEOTIDE SEQUENCE [LARGE SCALE GENOMIC DNA]</scope>
    <source>
        <strain evidence="13 14">PLK6-54</strain>
    </source>
</reference>
<dbReference type="InterPro" id="IPR001460">
    <property type="entry name" value="PCN-bd_Tpept"/>
</dbReference>
<keyword evidence="1" id="KW-0121">Carboxypeptidase</keyword>
<keyword evidence="10" id="KW-0812">Transmembrane</keyword>
<feature type="transmembrane region" description="Helical" evidence="10">
    <location>
        <begin position="26"/>
        <end position="49"/>
    </location>
</feature>
<dbReference type="Gene3D" id="3.40.710.10">
    <property type="entry name" value="DD-peptidase/beta-lactamase superfamily"/>
    <property type="match status" value="1"/>
</dbReference>
<evidence type="ECO:0000256" key="7">
    <source>
        <dbReference type="ARBA" id="ARBA00034000"/>
    </source>
</evidence>
<dbReference type="PANTHER" id="PTHR32282:SF34">
    <property type="entry name" value="PENICILLIN-BINDING PROTEIN 1A"/>
    <property type="match status" value="1"/>
</dbReference>
<evidence type="ECO:0000256" key="6">
    <source>
        <dbReference type="ARBA" id="ARBA00023268"/>
    </source>
</evidence>
<dbReference type="InterPro" id="IPR023346">
    <property type="entry name" value="Lysozyme-like_dom_sf"/>
</dbReference>
<gene>
    <name evidence="13" type="ORF">K7862_16690</name>
</gene>
<keyword evidence="10" id="KW-0472">Membrane</keyword>
<evidence type="ECO:0000256" key="10">
    <source>
        <dbReference type="SAM" id="Phobius"/>
    </source>
</evidence>
<keyword evidence="10" id="KW-1133">Transmembrane helix</keyword>
<feature type="compositionally biased region" description="Polar residues" evidence="9">
    <location>
        <begin position="648"/>
        <end position="657"/>
    </location>
</feature>
<keyword evidence="6" id="KW-0511">Multifunctional enzyme</keyword>
<dbReference type="PANTHER" id="PTHR32282">
    <property type="entry name" value="BINDING PROTEIN TRANSPEPTIDASE, PUTATIVE-RELATED"/>
    <property type="match status" value="1"/>
</dbReference>
<dbReference type="InterPro" id="IPR036950">
    <property type="entry name" value="PBP_transglycosylase"/>
</dbReference>
<sequence>MSVPNPTGGGRPGRTGLRRILPTWRVVTGGFLTVLLVLIGAFFVGYALVSIPDPNAAAIAQNNVYLYADGKTELSRDGAVNRQNIPLSGVAKNTQYAVLSAEDRNFYHESAVSPKSMVRAIWNTATGKGKQSGSTITQQYVKNYYLNQNQTASRKIKEFFIAIKLDRNETKNQILEGYLNTSYYGRNAYGIQAASEAYFDKDAAHLTTAQGAYLATLLNAPSEFDLAAHPENAPAAKARWNYVLDGMVKEGWLTASERNATPFPAIGKPKPIASKAGQRGYIIEAVNKYLTDNHIVDADSLRSGGYTIVTTIQKPKEDALVKAAQDNVYDKLGHRVVDKYVRAGGVSIDPATGDVVALYGGVDYTKQYVSSATNRTYQPGSTFKPVILTSAFEHHSQTQDGDPITPSTVYDGHNKREVQGPDGPVGYHPANEDDRSYPSIDVSDAMDKSVNSVYAQMAQDVGTGKVVDTAHALGLSDAVKIPQTPAMALGAFGASPLDMAQVYATLADHGRQIPYSLVLRISKDGNDLGLPKRDPVQAVPRTAADTTTSVLRSVVDSPGATAVVAQNAGRPAAAKTGTADNDLAAWFAGYTPKLATVVAVFGMNPDTGAQEKLYGAMNQARVNGGGPPGDVWAQYTADALDGTPVQNFDLTLDSDANTPTDEPTTPDTTPPTTAPSTTATTPSRPPTSQTPTSGPPSTTPPTSEPPTGDPSPTATMNPIGGLTGGGSGGSGGSSDGGGTAGNGNQGPPAPNAVTGSAGGTSGGTSGGSGGAAPDSAALKTTSGTPG</sequence>
<dbReference type="RefSeq" id="WP_222963388.1">
    <property type="nucleotide sequence ID" value="NZ_JAINZZ010000018.1"/>
</dbReference>
<evidence type="ECO:0000256" key="1">
    <source>
        <dbReference type="ARBA" id="ARBA00022645"/>
    </source>
</evidence>
<feature type="compositionally biased region" description="Low complexity" evidence="9">
    <location>
        <begin position="658"/>
        <end position="667"/>
    </location>
</feature>
<dbReference type="Pfam" id="PF00912">
    <property type="entry name" value="Transgly"/>
    <property type="match status" value="1"/>
</dbReference>
<dbReference type="SUPFAM" id="SSF53955">
    <property type="entry name" value="Lysozyme-like"/>
    <property type="match status" value="1"/>
</dbReference>
<accession>A0ABS7Q973</accession>
<feature type="compositionally biased region" description="Gly residues" evidence="9">
    <location>
        <begin position="721"/>
        <end position="744"/>
    </location>
</feature>
<name>A0ABS7Q973_9ACTN</name>
<dbReference type="EMBL" id="JAINZZ010000018">
    <property type="protein sequence ID" value="MBY8879259.1"/>
    <property type="molecule type" value="Genomic_DNA"/>
</dbReference>
<evidence type="ECO:0000256" key="8">
    <source>
        <dbReference type="ARBA" id="ARBA00049902"/>
    </source>
</evidence>
<evidence type="ECO:0000259" key="12">
    <source>
        <dbReference type="Pfam" id="PF00912"/>
    </source>
</evidence>
<evidence type="ECO:0000256" key="5">
    <source>
        <dbReference type="ARBA" id="ARBA00022801"/>
    </source>
</evidence>
<keyword evidence="3" id="KW-0328">Glycosyltransferase</keyword>
<feature type="region of interest" description="Disordered" evidence="9">
    <location>
        <begin position="394"/>
        <end position="436"/>
    </location>
</feature>
<comment type="caution">
    <text evidence="13">The sequence shown here is derived from an EMBL/GenBank/DDBJ whole genome shotgun (WGS) entry which is preliminary data.</text>
</comment>
<comment type="catalytic activity">
    <reaction evidence="7">
        <text>Preferential cleavage: (Ac)2-L-Lys-D-Ala-|-D-Ala. Also transpeptidation of peptidyl-alanyl moieties that are N-acyl substituents of D-alanine.</text>
        <dbReference type="EC" id="3.4.16.4"/>
    </reaction>
</comment>
<feature type="compositionally biased region" description="Pro residues" evidence="9">
    <location>
        <begin position="693"/>
        <end position="709"/>
    </location>
</feature>
<evidence type="ECO:0000313" key="13">
    <source>
        <dbReference type="EMBL" id="MBY8879259.1"/>
    </source>
</evidence>
<dbReference type="InterPro" id="IPR012338">
    <property type="entry name" value="Beta-lactam/transpept-like"/>
</dbReference>
<feature type="compositionally biased region" description="Low complexity" evidence="9">
    <location>
        <begin position="674"/>
        <end position="692"/>
    </location>
</feature>
<dbReference type="InterPro" id="IPR001264">
    <property type="entry name" value="Glyco_trans_51"/>
</dbReference>
<keyword evidence="4" id="KW-0808">Transferase</keyword>
<keyword evidence="2" id="KW-0645">Protease</keyword>
<feature type="domain" description="Penicillin-binding protein transpeptidase" evidence="11">
    <location>
        <begin position="346"/>
        <end position="608"/>
    </location>
</feature>
<dbReference type="InterPro" id="IPR050396">
    <property type="entry name" value="Glycosyltr_51/Transpeptidase"/>
</dbReference>
<organism evidence="13 14">
    <name type="scientific">Actinacidiphila acidipaludis</name>
    <dbReference type="NCBI Taxonomy" id="2873382"/>
    <lineage>
        <taxon>Bacteria</taxon>
        <taxon>Bacillati</taxon>
        <taxon>Actinomycetota</taxon>
        <taxon>Actinomycetes</taxon>
        <taxon>Kitasatosporales</taxon>
        <taxon>Streptomycetaceae</taxon>
        <taxon>Actinacidiphila</taxon>
    </lineage>
</organism>
<evidence type="ECO:0000256" key="4">
    <source>
        <dbReference type="ARBA" id="ARBA00022679"/>
    </source>
</evidence>
<dbReference type="Proteomes" id="UP000778578">
    <property type="component" value="Unassembled WGS sequence"/>
</dbReference>
<evidence type="ECO:0000256" key="3">
    <source>
        <dbReference type="ARBA" id="ARBA00022676"/>
    </source>
</evidence>
<feature type="region of interest" description="Disordered" evidence="9">
    <location>
        <begin position="648"/>
        <end position="786"/>
    </location>
</feature>
<feature type="compositionally biased region" description="Gly residues" evidence="9">
    <location>
        <begin position="756"/>
        <end position="770"/>
    </location>
</feature>
<evidence type="ECO:0000313" key="14">
    <source>
        <dbReference type="Proteomes" id="UP000778578"/>
    </source>
</evidence>
<protein>
    <submittedName>
        <fullName evidence="13">Penicillin-binding protein</fullName>
    </submittedName>
</protein>